<keyword evidence="3" id="KW-1185">Reference proteome</keyword>
<feature type="region of interest" description="Disordered" evidence="1">
    <location>
        <begin position="132"/>
        <end position="160"/>
    </location>
</feature>
<dbReference type="AlphaFoldDB" id="A0A9E7N7W4"/>
<protein>
    <submittedName>
        <fullName evidence="2">Uncharacterized protein</fullName>
    </submittedName>
</protein>
<evidence type="ECO:0000256" key="1">
    <source>
        <dbReference type="SAM" id="MobiDB-lite"/>
    </source>
</evidence>
<dbReference type="InterPro" id="IPR058427">
    <property type="entry name" value="DUF8114"/>
</dbReference>
<organism evidence="2 3">
    <name type="scientific">Natronosalvus rutilus</name>
    <dbReference type="NCBI Taxonomy" id="2953753"/>
    <lineage>
        <taxon>Archaea</taxon>
        <taxon>Methanobacteriati</taxon>
        <taxon>Methanobacteriota</taxon>
        <taxon>Stenosarchaea group</taxon>
        <taxon>Halobacteria</taxon>
        <taxon>Halobacteriales</taxon>
        <taxon>Natrialbaceae</taxon>
        <taxon>Natronosalvus</taxon>
    </lineage>
</organism>
<feature type="compositionally biased region" description="Basic and acidic residues" evidence="1">
    <location>
        <begin position="140"/>
        <end position="160"/>
    </location>
</feature>
<proteinExistence type="predicted"/>
<dbReference type="RefSeq" id="WP_254157260.1">
    <property type="nucleotide sequence ID" value="NZ_CP100355.1"/>
</dbReference>
<dbReference type="GeneID" id="73291415"/>
<evidence type="ECO:0000313" key="3">
    <source>
        <dbReference type="Proteomes" id="UP001056855"/>
    </source>
</evidence>
<name>A0A9E7N7W4_9EURY</name>
<dbReference type="Proteomes" id="UP001056855">
    <property type="component" value="Chromosome"/>
</dbReference>
<dbReference type="EMBL" id="CP100355">
    <property type="protein sequence ID" value="UTF53100.1"/>
    <property type="molecule type" value="Genomic_DNA"/>
</dbReference>
<dbReference type="Pfam" id="PF26419">
    <property type="entry name" value="DUF8114"/>
    <property type="match status" value="1"/>
</dbReference>
<reference evidence="2" key="1">
    <citation type="submission" date="2022-06" db="EMBL/GenBank/DDBJ databases">
        <title>Diverse halophilic archaea isolated from saline environments.</title>
        <authorList>
            <person name="Cui H.-L."/>
        </authorList>
    </citation>
    <scope>NUCLEOTIDE SEQUENCE</scope>
    <source>
        <strain evidence="2">WLHS1</strain>
    </source>
</reference>
<dbReference type="KEGG" id="sawl:NGM29_15175"/>
<gene>
    <name evidence="2" type="ORF">NGM29_15175</name>
</gene>
<evidence type="ECO:0000313" key="2">
    <source>
        <dbReference type="EMBL" id="UTF53100.1"/>
    </source>
</evidence>
<accession>A0A9E7N7W4</accession>
<sequence>MGKVSIGMRGWRFDEEDILDEDGDFLPLAQMPEDARKRMIRLDVIYNAPCHGCWLIYGDDNLEACNRARYVYGEPLSEVILCEEHEPDFVYWFREEGGDAHRGSDDFAEAFYEWFLEGGRAPEGYEGMEYVETDPTDLPKPPKADPDEHGDLMGDDISDRVGLSDEDIANADVDFGAEYPGRK</sequence>